<dbReference type="OrthoDB" id="3210767at2"/>
<dbReference type="Pfam" id="PF03883">
    <property type="entry name" value="H2O2_YaaD"/>
    <property type="match status" value="1"/>
</dbReference>
<proteinExistence type="predicted"/>
<evidence type="ECO:0000313" key="3">
    <source>
        <dbReference type="Proteomes" id="UP000054686"/>
    </source>
</evidence>
<reference evidence="2 3" key="1">
    <citation type="submission" date="2015-10" db="EMBL/GenBank/DDBJ databases">
        <title>Draft Genome of Actinomyces odontolyticus subsp. actinosynbacter strain XH001.</title>
        <authorList>
            <person name="Mclean J.S."/>
            <person name="He X."/>
        </authorList>
    </citation>
    <scope>NUCLEOTIDE SEQUENCE [LARGE SCALE GENOMIC DNA]</scope>
    <source>
        <strain evidence="2 3">XH001</strain>
    </source>
</reference>
<dbReference type="GO" id="GO:0005829">
    <property type="term" value="C:cytosol"/>
    <property type="evidence" value="ECO:0007669"/>
    <property type="project" value="TreeGrafter"/>
</dbReference>
<dbReference type="PANTHER" id="PTHR30283:SF4">
    <property type="entry name" value="PEROXIDE STRESS RESISTANCE PROTEIN YAAA"/>
    <property type="match status" value="1"/>
</dbReference>
<dbReference type="Proteomes" id="UP000054686">
    <property type="component" value="Unassembled WGS sequence"/>
</dbReference>
<feature type="compositionally biased region" description="Polar residues" evidence="1">
    <location>
        <begin position="258"/>
        <end position="270"/>
    </location>
</feature>
<protein>
    <recommendedName>
        <fullName evidence="4">Peroxide stress protein YaaA</fullName>
    </recommendedName>
</protein>
<name>A0A0V8RT57_9ACTO</name>
<accession>A0A0V8RT57</accession>
<dbReference type="RefSeq" id="WP_060567208.1">
    <property type="nucleotide sequence ID" value="NZ_CP040006.1"/>
</dbReference>
<sequence length="270" mass="28709">MLIWLPPSEGKNAPAHGPSLDVNTLSRPILASSRRAVCETLQALGDGPEAAAVLKVGARIDLSVNTALDSAPCAPASSLFTGVLYEAIEECAPNAWSGTGAAHVSIFSGLFGVLSPSDVIPDHRLAMGVSLPDLGVLSTWWAPRLDEALSPEASERIIVDGRSGPYRAACKAPWARVWELRVEREADGKRSVISHDAKRWRGAITGLLLASDGYRAEETLAAEKALEEAAYSLSLADAKGHEHRVTDVEYGPEKQTKKGGSTRTVTLVTH</sequence>
<gene>
    <name evidence="2" type="ORF">APY09_07300</name>
</gene>
<dbReference type="EMBL" id="LLVT01000002">
    <property type="protein sequence ID" value="KSW11253.1"/>
    <property type="molecule type" value="Genomic_DNA"/>
</dbReference>
<dbReference type="InterPro" id="IPR005583">
    <property type="entry name" value="YaaA"/>
</dbReference>
<evidence type="ECO:0000256" key="1">
    <source>
        <dbReference type="SAM" id="MobiDB-lite"/>
    </source>
</evidence>
<evidence type="ECO:0000313" key="2">
    <source>
        <dbReference type="EMBL" id="KSW11253.1"/>
    </source>
</evidence>
<dbReference type="AlphaFoldDB" id="A0A0V8RT57"/>
<dbReference type="GO" id="GO:0033194">
    <property type="term" value="P:response to hydroperoxide"/>
    <property type="evidence" value="ECO:0007669"/>
    <property type="project" value="TreeGrafter"/>
</dbReference>
<feature type="region of interest" description="Disordered" evidence="1">
    <location>
        <begin position="248"/>
        <end position="270"/>
    </location>
</feature>
<dbReference type="PANTHER" id="PTHR30283">
    <property type="entry name" value="PEROXIDE STRESS RESPONSE PROTEIN YAAA"/>
    <property type="match status" value="1"/>
</dbReference>
<evidence type="ECO:0008006" key="4">
    <source>
        <dbReference type="Google" id="ProtNLM"/>
    </source>
</evidence>
<organism evidence="2 3">
    <name type="scientific">Schaalia odontolytica</name>
    <dbReference type="NCBI Taxonomy" id="1660"/>
    <lineage>
        <taxon>Bacteria</taxon>
        <taxon>Bacillati</taxon>
        <taxon>Actinomycetota</taxon>
        <taxon>Actinomycetes</taxon>
        <taxon>Actinomycetales</taxon>
        <taxon>Actinomycetaceae</taxon>
        <taxon>Schaalia</taxon>
    </lineage>
</organism>
<comment type="caution">
    <text evidence="2">The sequence shown here is derived from an EMBL/GenBank/DDBJ whole genome shotgun (WGS) entry which is preliminary data.</text>
</comment>